<keyword evidence="5 7" id="KW-0472">Membrane</keyword>
<feature type="compositionally biased region" description="Low complexity" evidence="6">
    <location>
        <begin position="126"/>
        <end position="161"/>
    </location>
</feature>
<comment type="similarity">
    <text evidence="2">Belongs to the amino acid/polyamine transporter 2 family.</text>
</comment>
<dbReference type="GO" id="GO:0015179">
    <property type="term" value="F:L-amino acid transmembrane transporter activity"/>
    <property type="evidence" value="ECO:0007669"/>
    <property type="project" value="TreeGrafter"/>
</dbReference>
<feature type="transmembrane region" description="Helical" evidence="7">
    <location>
        <begin position="378"/>
        <end position="398"/>
    </location>
</feature>
<feature type="region of interest" description="Disordered" evidence="6">
    <location>
        <begin position="238"/>
        <end position="259"/>
    </location>
</feature>
<evidence type="ECO:0000256" key="1">
    <source>
        <dbReference type="ARBA" id="ARBA00004141"/>
    </source>
</evidence>
<evidence type="ECO:0000256" key="5">
    <source>
        <dbReference type="ARBA" id="ARBA00023136"/>
    </source>
</evidence>
<proteinExistence type="inferred from homology"/>
<feature type="transmembrane region" description="Helical" evidence="7">
    <location>
        <begin position="694"/>
        <end position="716"/>
    </location>
</feature>
<feature type="domain" description="Amino acid transporter transmembrane" evidence="8">
    <location>
        <begin position="348"/>
        <end position="828"/>
    </location>
</feature>
<feature type="transmembrane region" description="Helical" evidence="7">
    <location>
        <begin position="743"/>
        <end position="761"/>
    </location>
</feature>
<evidence type="ECO:0000313" key="9">
    <source>
        <dbReference type="EMBL" id="KXS16266.1"/>
    </source>
</evidence>
<dbReference type="PANTHER" id="PTHR22950">
    <property type="entry name" value="AMINO ACID TRANSPORTER"/>
    <property type="match status" value="1"/>
</dbReference>
<evidence type="ECO:0000256" key="3">
    <source>
        <dbReference type="ARBA" id="ARBA00022692"/>
    </source>
</evidence>
<dbReference type="InterPro" id="IPR013057">
    <property type="entry name" value="AA_transpt_TM"/>
</dbReference>
<keyword evidence="10" id="KW-1185">Reference proteome</keyword>
<gene>
    <name evidence="9" type="ORF">M427DRAFT_134305</name>
</gene>
<feature type="region of interest" description="Disordered" evidence="6">
    <location>
        <begin position="306"/>
        <end position="342"/>
    </location>
</feature>
<accession>A0A139AHI3</accession>
<evidence type="ECO:0000259" key="8">
    <source>
        <dbReference type="Pfam" id="PF01490"/>
    </source>
</evidence>
<organism evidence="9 10">
    <name type="scientific">Gonapodya prolifera (strain JEL478)</name>
    <name type="common">Monoblepharis prolifera</name>
    <dbReference type="NCBI Taxonomy" id="1344416"/>
    <lineage>
        <taxon>Eukaryota</taxon>
        <taxon>Fungi</taxon>
        <taxon>Fungi incertae sedis</taxon>
        <taxon>Chytridiomycota</taxon>
        <taxon>Chytridiomycota incertae sedis</taxon>
        <taxon>Monoblepharidomycetes</taxon>
        <taxon>Monoblepharidales</taxon>
        <taxon>Gonapodyaceae</taxon>
        <taxon>Gonapodya</taxon>
    </lineage>
</organism>
<evidence type="ECO:0000256" key="2">
    <source>
        <dbReference type="ARBA" id="ARBA00008066"/>
    </source>
</evidence>
<dbReference type="GO" id="GO:0005774">
    <property type="term" value="C:vacuolar membrane"/>
    <property type="evidence" value="ECO:0007669"/>
    <property type="project" value="TreeGrafter"/>
</dbReference>
<dbReference type="OrthoDB" id="1684102at2759"/>
<dbReference type="Pfam" id="PF01490">
    <property type="entry name" value="Aa_trans"/>
    <property type="match status" value="1"/>
</dbReference>
<dbReference type="STRING" id="1344416.A0A139AHI3"/>
<feature type="transmembrane region" description="Helical" evidence="7">
    <location>
        <begin position="767"/>
        <end position="791"/>
    </location>
</feature>
<feature type="transmembrane region" description="Helical" evidence="7">
    <location>
        <begin position="596"/>
        <end position="615"/>
    </location>
</feature>
<evidence type="ECO:0000256" key="7">
    <source>
        <dbReference type="SAM" id="Phobius"/>
    </source>
</evidence>
<feature type="transmembrane region" description="Helical" evidence="7">
    <location>
        <begin position="627"/>
        <end position="650"/>
    </location>
</feature>
<dbReference type="EMBL" id="KQ965754">
    <property type="protein sequence ID" value="KXS16266.1"/>
    <property type="molecule type" value="Genomic_DNA"/>
</dbReference>
<reference evidence="9 10" key="1">
    <citation type="journal article" date="2015" name="Genome Biol. Evol.">
        <title>Phylogenomic analyses indicate that early fungi evolved digesting cell walls of algal ancestors of land plants.</title>
        <authorList>
            <person name="Chang Y."/>
            <person name="Wang S."/>
            <person name="Sekimoto S."/>
            <person name="Aerts A.L."/>
            <person name="Choi C."/>
            <person name="Clum A."/>
            <person name="LaButti K.M."/>
            <person name="Lindquist E.A."/>
            <person name="Yee Ngan C."/>
            <person name="Ohm R.A."/>
            <person name="Salamov A.A."/>
            <person name="Grigoriev I.V."/>
            <person name="Spatafora J.W."/>
            <person name="Berbee M.L."/>
        </authorList>
    </citation>
    <scope>NUCLEOTIDE SEQUENCE [LARGE SCALE GENOMIC DNA]</scope>
    <source>
        <strain evidence="9 10">JEL478</strain>
    </source>
</reference>
<feature type="transmembrane region" description="Helical" evidence="7">
    <location>
        <begin position="352"/>
        <end position="372"/>
    </location>
</feature>
<dbReference type="Proteomes" id="UP000070544">
    <property type="component" value="Unassembled WGS sequence"/>
</dbReference>
<dbReference type="AlphaFoldDB" id="A0A139AHI3"/>
<feature type="compositionally biased region" description="Polar residues" evidence="6">
    <location>
        <begin position="1"/>
        <end position="13"/>
    </location>
</feature>
<name>A0A139AHI3_GONPJ</name>
<evidence type="ECO:0000313" key="10">
    <source>
        <dbReference type="Proteomes" id="UP000070544"/>
    </source>
</evidence>
<protein>
    <recommendedName>
        <fullName evidence="8">Amino acid transporter transmembrane domain-containing protein</fullName>
    </recommendedName>
</protein>
<dbReference type="OMA" id="DTHRHIY"/>
<feature type="transmembrane region" description="Helical" evidence="7">
    <location>
        <begin position="464"/>
        <end position="483"/>
    </location>
</feature>
<feature type="transmembrane region" description="Helical" evidence="7">
    <location>
        <begin position="540"/>
        <end position="565"/>
    </location>
</feature>
<feature type="transmembrane region" description="Helical" evidence="7">
    <location>
        <begin position="516"/>
        <end position="533"/>
    </location>
</feature>
<feature type="transmembrane region" description="Helical" evidence="7">
    <location>
        <begin position="812"/>
        <end position="832"/>
    </location>
</feature>
<comment type="subcellular location">
    <subcellularLocation>
        <location evidence="1">Membrane</location>
        <topology evidence="1">Multi-pass membrane protein</topology>
    </subcellularLocation>
</comment>
<evidence type="ECO:0000256" key="6">
    <source>
        <dbReference type="SAM" id="MobiDB-lite"/>
    </source>
</evidence>
<feature type="compositionally biased region" description="Basic and acidic residues" evidence="6">
    <location>
        <begin position="165"/>
        <end position="198"/>
    </location>
</feature>
<evidence type="ECO:0000256" key="4">
    <source>
        <dbReference type="ARBA" id="ARBA00022989"/>
    </source>
</evidence>
<sequence length="840" mass="91271">MSSSPRPTQQQLSRALDAYLSTPAPQPSVTQDSDGLDVFRTASEESDHYSSPAGAITDDIYRYRRQLASSPPPPTFVPSSPRHAAEYFSSSHGSRKNGSPGRPRGAATIGAPDVHFNPWNGESTTPADAPGLLAPGPAARLKRTPSAPSLSSSHPADLDPSTSRALKEPGGFRRAFVKDQARKRREEGGWGAKHHPDPEGPEWEPVPTRNFIEFLALYGNLGLRDVDTESMYTVTDDLDPDWSLSGSGNSADPDPPGRVVRVRRLPGLDEEDEGDYPEDIMEGDGWHTPIDASELDLEQAFENGIARHRRSRTRSDGREDPSENTPLISPDDKTMRLSHSTSQHPGVSTAHAYLLLLKSFIATGILFLPLAFSHGGMLLALVGMIGFGWIGYHCYELLFLSGERTRVRGVWGGELRQVDFGDVAERCGRVAGWVWGGGLSKGGEWTEGDFGYTGRVWGRWMRRVVVGSIAISQCGFGTAYLIFVAQNLSQVLSALVPTITATTPIPIPSLPEMTPPTFFLVLQLCLFIPISFLRQIRSLAFLTLVADAFILLGVAYVCYIDVSVIKARGWGPPMRVDESGNSVLNMSWFVGKEPGLFLGTAVFAFEGVGLVLPIAQSMKHREHFPKVLLWTILTIGAMMILVGTLSYYAFGDSVSAYIFTNLDLVTRTPSPSSPSTPFSVASDPITTDPSPVTLLIQTLYALAILLSFPLAVYPALKIFERWTWGRAGEGRGKRSQKVKWAKNAGRAAVVIGLGLLAYLAGENLDKFVSLVGTLLCTPLSYIFPAAFDLALSTSDKAPASSSTWDRVKARLVTYKNVICVVLGTAATVVLSIDTVARWQT</sequence>
<keyword evidence="3 7" id="KW-0812">Transmembrane</keyword>
<keyword evidence="4 7" id="KW-1133">Transmembrane helix</keyword>
<feature type="region of interest" description="Disordered" evidence="6">
    <location>
        <begin position="1"/>
        <end position="205"/>
    </location>
</feature>
<dbReference type="PANTHER" id="PTHR22950:SF666">
    <property type="entry name" value="VACUOLAR AMINO ACID TRANSPORTER 4"/>
    <property type="match status" value="1"/>
</dbReference>